<dbReference type="RefSeq" id="WP_132537956.1">
    <property type="nucleotide sequence ID" value="NZ_SLWY01000001.1"/>
</dbReference>
<proteinExistence type="predicted"/>
<comment type="caution">
    <text evidence="1">The sequence shown here is derived from an EMBL/GenBank/DDBJ whole genome shotgun (WGS) entry which is preliminary data.</text>
</comment>
<organism evidence="1 2">
    <name type="scientific">Plasticicumulans lactativorans</name>
    <dbReference type="NCBI Taxonomy" id="1133106"/>
    <lineage>
        <taxon>Bacteria</taxon>
        <taxon>Pseudomonadati</taxon>
        <taxon>Pseudomonadota</taxon>
        <taxon>Gammaproteobacteria</taxon>
        <taxon>Candidatus Competibacteraceae</taxon>
        <taxon>Plasticicumulans</taxon>
    </lineage>
</organism>
<gene>
    <name evidence="1" type="ORF">EV699_10165</name>
</gene>
<evidence type="ECO:0000313" key="2">
    <source>
        <dbReference type="Proteomes" id="UP000295765"/>
    </source>
</evidence>
<sequence>MSEVDPIVGTWYRDLESRALFEVVAYDEDGRTVEVQYQDGEIEEIDADDWYERLLEAVEAPEDWAGAFDDESDLGFGDVASARNGHDDPLRGLD</sequence>
<keyword evidence="2" id="KW-1185">Reference proteome</keyword>
<name>A0A4R2LG27_9GAMM</name>
<dbReference type="InterPro" id="IPR046651">
    <property type="entry name" value="DUF6763"/>
</dbReference>
<protein>
    <submittedName>
        <fullName evidence="1">Uncharacterized protein</fullName>
    </submittedName>
</protein>
<dbReference type="AlphaFoldDB" id="A0A4R2LG27"/>
<dbReference type="OrthoDB" id="7062948at2"/>
<accession>A0A4R2LG27</accession>
<dbReference type="Proteomes" id="UP000295765">
    <property type="component" value="Unassembled WGS sequence"/>
</dbReference>
<evidence type="ECO:0000313" key="1">
    <source>
        <dbReference type="EMBL" id="TCO83681.1"/>
    </source>
</evidence>
<reference evidence="1 2" key="1">
    <citation type="submission" date="2019-03" db="EMBL/GenBank/DDBJ databases">
        <title>Genomic Encyclopedia of Type Strains, Phase IV (KMG-IV): sequencing the most valuable type-strain genomes for metagenomic binning, comparative biology and taxonomic classification.</title>
        <authorList>
            <person name="Goeker M."/>
        </authorList>
    </citation>
    <scope>NUCLEOTIDE SEQUENCE [LARGE SCALE GENOMIC DNA]</scope>
    <source>
        <strain evidence="1 2">DSM 25287</strain>
    </source>
</reference>
<dbReference type="EMBL" id="SLWY01000001">
    <property type="protein sequence ID" value="TCO83681.1"/>
    <property type="molecule type" value="Genomic_DNA"/>
</dbReference>
<dbReference type="Pfam" id="PF20549">
    <property type="entry name" value="DUF6763"/>
    <property type="match status" value="1"/>
</dbReference>